<dbReference type="STRING" id="1111077.M1VVF1"/>
<sequence>MADLVESGRVKIESARASYAVATKENEGALEILTMAMRSCRCARGLARFKCICKNFEEVAAYGGSIFEEAMRDHDHWCISWKPCKCDNVHHIQALDLRSAMYETMGKLHLAVEDAEWMLELAPRLPDGYLRLGNLARLQKNDDYAWALYAAGIDANEDTAPDSSPKLQQLYSLYRHAFRKDPLSLPAEIVGLIFSYLSWTEILCVDPLPIVLVSDTDSFPNCFG</sequence>
<name>M1VVF1_CLAP2</name>
<dbReference type="InterPro" id="IPR011990">
    <property type="entry name" value="TPR-like_helical_dom_sf"/>
</dbReference>
<dbReference type="OrthoDB" id="629492at2759"/>
<dbReference type="Proteomes" id="UP000016801">
    <property type="component" value="Unassembled WGS sequence"/>
</dbReference>
<organism evidence="1 2">
    <name type="scientific">Claviceps purpurea (strain 20.1)</name>
    <name type="common">Ergot fungus</name>
    <name type="synonym">Sphacelia segetum</name>
    <dbReference type="NCBI Taxonomy" id="1111077"/>
    <lineage>
        <taxon>Eukaryota</taxon>
        <taxon>Fungi</taxon>
        <taxon>Dikarya</taxon>
        <taxon>Ascomycota</taxon>
        <taxon>Pezizomycotina</taxon>
        <taxon>Sordariomycetes</taxon>
        <taxon>Hypocreomycetidae</taxon>
        <taxon>Hypocreales</taxon>
        <taxon>Clavicipitaceae</taxon>
        <taxon>Claviceps</taxon>
    </lineage>
</organism>
<evidence type="ECO:0000313" key="1">
    <source>
        <dbReference type="EMBL" id="CCE29412.1"/>
    </source>
</evidence>
<evidence type="ECO:0000313" key="2">
    <source>
        <dbReference type="Proteomes" id="UP000016801"/>
    </source>
</evidence>
<dbReference type="eggNOG" id="ENOG502S69X">
    <property type="taxonomic scope" value="Eukaryota"/>
</dbReference>
<dbReference type="HOGENOM" id="CLU_107655_0_0_1"/>
<dbReference type="EMBL" id="CAGA01000014">
    <property type="protein sequence ID" value="CCE29412.1"/>
    <property type="molecule type" value="Genomic_DNA"/>
</dbReference>
<dbReference type="VEuPathDB" id="FungiDB:CPUR_03105"/>
<comment type="caution">
    <text evidence="1">The sequence shown here is derived from an EMBL/GenBank/DDBJ whole genome shotgun (WGS) entry which is preliminary data.</text>
</comment>
<keyword evidence="2" id="KW-1185">Reference proteome</keyword>
<dbReference type="Gene3D" id="1.25.40.10">
    <property type="entry name" value="Tetratricopeptide repeat domain"/>
    <property type="match status" value="1"/>
</dbReference>
<protein>
    <submittedName>
        <fullName evidence="1">Uncharacterized protein</fullName>
    </submittedName>
</protein>
<reference evidence="1 2" key="1">
    <citation type="journal article" date="2013" name="PLoS Genet.">
        <title>Plant-symbiotic fungi as chemical engineers: Multi-genome analysis of the Clavicipitaceae reveals dynamics of alkaloid loci.</title>
        <authorList>
            <person name="Schardl C.L."/>
            <person name="Young C.A."/>
            <person name="Hesse U."/>
            <person name="Amyotte S.G."/>
            <person name="Andreeva K."/>
            <person name="Calie P.J."/>
            <person name="Fleetwood D.J."/>
            <person name="Haws D.C."/>
            <person name="Moore N."/>
            <person name="Oeser B."/>
            <person name="Panaccione D.G."/>
            <person name="Schweri K.K."/>
            <person name="Voisey C.R."/>
            <person name="Farman M.L."/>
            <person name="Jaromczyk J.W."/>
            <person name="Roe B.A."/>
            <person name="O'Sullivan D.M."/>
            <person name="Scott B."/>
            <person name="Tudzynski P."/>
            <person name="An Z."/>
            <person name="Arnaoudova E.G."/>
            <person name="Bullock C.T."/>
            <person name="Charlton N.D."/>
            <person name="Chen L."/>
            <person name="Cox M."/>
            <person name="Dinkins R.D."/>
            <person name="Florea S."/>
            <person name="Glenn A.E."/>
            <person name="Gordon A."/>
            <person name="Gueldener U."/>
            <person name="Harris D.R."/>
            <person name="Hollin W."/>
            <person name="Jaromczyk J."/>
            <person name="Johnson R.D."/>
            <person name="Khan A.K."/>
            <person name="Leistner E."/>
            <person name="Leuchtmann A."/>
            <person name="Li C."/>
            <person name="Liu J."/>
            <person name="Liu J."/>
            <person name="Liu M."/>
            <person name="Mace W."/>
            <person name="Machado C."/>
            <person name="Nagabhyru P."/>
            <person name="Pan J."/>
            <person name="Schmid J."/>
            <person name="Sugawara K."/>
            <person name="Steiner U."/>
            <person name="Takach J.E."/>
            <person name="Tanaka E."/>
            <person name="Webb J.S."/>
            <person name="Wilson E.V."/>
            <person name="Wiseman J.L."/>
            <person name="Yoshida R."/>
            <person name="Zeng Z."/>
        </authorList>
    </citation>
    <scope>NUCLEOTIDE SEQUENCE [LARGE SCALE GENOMIC DNA]</scope>
    <source>
        <strain evidence="1 2">20.1</strain>
    </source>
</reference>
<accession>M1VVF1</accession>
<dbReference type="SUPFAM" id="SSF48452">
    <property type="entry name" value="TPR-like"/>
    <property type="match status" value="1"/>
</dbReference>
<gene>
    <name evidence="1" type="ORF">CPUR_03105</name>
</gene>
<dbReference type="AlphaFoldDB" id="M1VVF1"/>
<proteinExistence type="predicted"/>